<evidence type="ECO:0000259" key="2">
    <source>
        <dbReference type="SMART" id="SM00220"/>
    </source>
</evidence>
<reference evidence="3" key="2">
    <citation type="submission" date="2023-06" db="EMBL/GenBank/DDBJ databases">
        <authorList>
            <consortium name="Lawrence Berkeley National Laboratory"/>
            <person name="Haridas S."/>
            <person name="Hensen N."/>
            <person name="Bonometti L."/>
            <person name="Westerberg I."/>
            <person name="Brannstrom I.O."/>
            <person name="Guillou S."/>
            <person name="Cros-Aarteil S."/>
            <person name="Calhoun S."/>
            <person name="Kuo A."/>
            <person name="Mondo S."/>
            <person name="Pangilinan J."/>
            <person name="Riley R."/>
            <person name="Labutti K."/>
            <person name="Andreopoulos B."/>
            <person name="Lipzen A."/>
            <person name="Chen C."/>
            <person name="Yanf M."/>
            <person name="Daum C."/>
            <person name="Ng V."/>
            <person name="Clum A."/>
            <person name="Steindorff A."/>
            <person name="Ohm R."/>
            <person name="Martin F."/>
            <person name="Silar P."/>
            <person name="Natvig D."/>
            <person name="Lalanne C."/>
            <person name="Gautier V."/>
            <person name="Ament-Velasquez S.L."/>
            <person name="Kruys A."/>
            <person name="Hutchinson M.I."/>
            <person name="Powell A.J."/>
            <person name="Barry K."/>
            <person name="Miller A.N."/>
            <person name="Grigoriev I.V."/>
            <person name="Debuchy R."/>
            <person name="Gladieux P."/>
            <person name="Thoren M.H."/>
            <person name="Johannesson H."/>
        </authorList>
    </citation>
    <scope>NUCLEOTIDE SEQUENCE</scope>
    <source>
        <strain evidence="3">CBS 958.72</strain>
    </source>
</reference>
<dbReference type="Proteomes" id="UP001287356">
    <property type="component" value="Unassembled WGS sequence"/>
</dbReference>
<dbReference type="SUPFAM" id="SSF56112">
    <property type="entry name" value="Protein kinase-like (PK-like)"/>
    <property type="match status" value="1"/>
</dbReference>
<keyword evidence="4" id="KW-1185">Reference proteome</keyword>
<dbReference type="AlphaFoldDB" id="A0AAE0NNC0"/>
<feature type="domain" description="Protein kinase" evidence="2">
    <location>
        <begin position="287"/>
        <end position="483"/>
    </location>
</feature>
<evidence type="ECO:0000313" key="4">
    <source>
        <dbReference type="Proteomes" id="UP001287356"/>
    </source>
</evidence>
<protein>
    <recommendedName>
        <fullName evidence="2">Protein kinase domain-containing protein</fullName>
    </recommendedName>
</protein>
<dbReference type="GO" id="GO:0004672">
    <property type="term" value="F:protein kinase activity"/>
    <property type="evidence" value="ECO:0007669"/>
    <property type="project" value="InterPro"/>
</dbReference>
<accession>A0AAE0NNC0</accession>
<feature type="compositionally biased region" description="Polar residues" evidence="1">
    <location>
        <begin position="1"/>
        <end position="21"/>
    </location>
</feature>
<evidence type="ECO:0000256" key="1">
    <source>
        <dbReference type="SAM" id="MobiDB-lite"/>
    </source>
</evidence>
<feature type="region of interest" description="Disordered" evidence="1">
    <location>
        <begin position="1"/>
        <end position="22"/>
    </location>
</feature>
<feature type="region of interest" description="Disordered" evidence="1">
    <location>
        <begin position="164"/>
        <end position="190"/>
    </location>
</feature>
<gene>
    <name evidence="3" type="ORF">B0T24DRAFT_654756</name>
</gene>
<dbReference type="SMART" id="SM00220">
    <property type="entry name" value="S_TKc"/>
    <property type="match status" value="1"/>
</dbReference>
<evidence type="ECO:0000313" key="3">
    <source>
        <dbReference type="EMBL" id="KAK3384693.1"/>
    </source>
</evidence>
<dbReference type="GO" id="GO:0005524">
    <property type="term" value="F:ATP binding"/>
    <property type="evidence" value="ECO:0007669"/>
    <property type="project" value="InterPro"/>
</dbReference>
<sequence length="487" mass="52916">MSSRASSTQPFTDSADPSSTPHDLPIGELTEAFANASLATLPDARLSVIIHLPENVGGWGTVGVVQRTRDIDFVISLPFWLQRCRIYYDPASDDCLLINESGGLIFLTRLATPGYDKRPLLRHEHSVVSPGIWRISIFEGDERQQHLMDFCVFRRQFAVDISETPTGLPSSTKRSASGDGEGTSKRQRLEGDVSEVLLAPAVGRPQVPSGAVGTPNAAAAPSLGALAATPTQQISRSGVTPLLRLLDGEVAIVKTVARPNNSDLGGTSPLEGHQLATPINSPAAYELQRVGGISNTMSSSVFVGRHSKLSDSIVAKVIKYSGNTARDLVRCAMKWQTERGLLEKMRHLSDAAMIIRNITSALAYLEVQGIDETPRGGTPWYIPPEFASSVVRGAPGDVWALGVTMLYVLGRIHLPERTVQGWRISEARDNKSQAFRQMLAWLESVTRVRAELDRADRFEGLVHRMLEWAPESRVQAGQASALLESPA</sequence>
<reference evidence="3" key="1">
    <citation type="journal article" date="2023" name="Mol. Phylogenet. Evol.">
        <title>Genome-scale phylogeny and comparative genomics of the fungal order Sordariales.</title>
        <authorList>
            <person name="Hensen N."/>
            <person name="Bonometti L."/>
            <person name="Westerberg I."/>
            <person name="Brannstrom I.O."/>
            <person name="Guillou S."/>
            <person name="Cros-Aarteil S."/>
            <person name="Calhoun S."/>
            <person name="Haridas S."/>
            <person name="Kuo A."/>
            <person name="Mondo S."/>
            <person name="Pangilinan J."/>
            <person name="Riley R."/>
            <person name="LaButti K."/>
            <person name="Andreopoulos B."/>
            <person name="Lipzen A."/>
            <person name="Chen C."/>
            <person name="Yan M."/>
            <person name="Daum C."/>
            <person name="Ng V."/>
            <person name="Clum A."/>
            <person name="Steindorff A."/>
            <person name="Ohm R.A."/>
            <person name="Martin F."/>
            <person name="Silar P."/>
            <person name="Natvig D.O."/>
            <person name="Lalanne C."/>
            <person name="Gautier V."/>
            <person name="Ament-Velasquez S.L."/>
            <person name="Kruys A."/>
            <person name="Hutchinson M.I."/>
            <person name="Powell A.J."/>
            <person name="Barry K."/>
            <person name="Miller A.N."/>
            <person name="Grigoriev I.V."/>
            <person name="Debuchy R."/>
            <person name="Gladieux P."/>
            <person name="Hiltunen Thoren M."/>
            <person name="Johannesson H."/>
        </authorList>
    </citation>
    <scope>NUCLEOTIDE SEQUENCE</scope>
    <source>
        <strain evidence="3">CBS 958.72</strain>
    </source>
</reference>
<feature type="compositionally biased region" description="Polar residues" evidence="1">
    <location>
        <begin position="164"/>
        <end position="175"/>
    </location>
</feature>
<proteinExistence type="predicted"/>
<comment type="caution">
    <text evidence="3">The sequence shown here is derived from an EMBL/GenBank/DDBJ whole genome shotgun (WGS) entry which is preliminary data.</text>
</comment>
<dbReference type="EMBL" id="JAULSN010000001">
    <property type="protein sequence ID" value="KAK3384693.1"/>
    <property type="molecule type" value="Genomic_DNA"/>
</dbReference>
<dbReference type="InterPro" id="IPR011009">
    <property type="entry name" value="Kinase-like_dom_sf"/>
</dbReference>
<organism evidence="3 4">
    <name type="scientific">Lasiosphaeria ovina</name>
    <dbReference type="NCBI Taxonomy" id="92902"/>
    <lineage>
        <taxon>Eukaryota</taxon>
        <taxon>Fungi</taxon>
        <taxon>Dikarya</taxon>
        <taxon>Ascomycota</taxon>
        <taxon>Pezizomycotina</taxon>
        <taxon>Sordariomycetes</taxon>
        <taxon>Sordariomycetidae</taxon>
        <taxon>Sordariales</taxon>
        <taxon>Lasiosphaeriaceae</taxon>
        <taxon>Lasiosphaeria</taxon>
    </lineage>
</organism>
<dbReference type="InterPro" id="IPR000719">
    <property type="entry name" value="Prot_kinase_dom"/>
</dbReference>
<dbReference type="Gene3D" id="1.10.510.10">
    <property type="entry name" value="Transferase(Phosphotransferase) domain 1"/>
    <property type="match status" value="1"/>
</dbReference>
<name>A0AAE0NNC0_9PEZI</name>